<accession>A0A0L8VCN9</accession>
<protein>
    <submittedName>
        <fullName evidence="2">Uncharacterized protein</fullName>
    </submittedName>
</protein>
<evidence type="ECO:0000313" key="2">
    <source>
        <dbReference type="EMBL" id="KOH46219.1"/>
    </source>
</evidence>
<sequence>MATKRNPDDTPFTKEQISQWKSRYDIQLVDAYAEYFDAKLMEDALELVLKELIDGNAFDRAFLNANLSRRQSEAQMVQAEVRIFNATADLMEQSNVMRNRLSNSLGSEQSLSALSTINDMIGNTAELIKALAQKNSTMGEGVPGGGTTTGPGGTAIPEDGPTGGTTTHPPCYEKYRRRIAELWDQKDQMGDSLMWGLQWADALKDLALCAGPKAVKLLLDMLAAAKK</sequence>
<feature type="region of interest" description="Disordered" evidence="1">
    <location>
        <begin position="139"/>
        <end position="171"/>
    </location>
</feature>
<dbReference type="AlphaFoldDB" id="A0A0L8VCN9"/>
<feature type="compositionally biased region" description="Gly residues" evidence="1">
    <location>
        <begin position="141"/>
        <end position="153"/>
    </location>
</feature>
<comment type="caution">
    <text evidence="2">The sequence shown here is derived from an EMBL/GenBank/DDBJ whole genome shotgun (WGS) entry which is preliminary data.</text>
</comment>
<reference evidence="3" key="1">
    <citation type="submission" date="2015-07" db="EMBL/GenBank/DDBJ databases">
        <title>Genome sequencing of Sunxiuqinia dokdonensis strain SK.</title>
        <authorList>
            <person name="Ahn S."/>
            <person name="Kim B.-C."/>
        </authorList>
    </citation>
    <scope>NUCLEOTIDE SEQUENCE [LARGE SCALE GENOMIC DNA]</scope>
    <source>
        <strain evidence="3">SK</strain>
    </source>
</reference>
<gene>
    <name evidence="2" type="ORF">NC99_09970</name>
</gene>
<evidence type="ECO:0000256" key="1">
    <source>
        <dbReference type="SAM" id="MobiDB-lite"/>
    </source>
</evidence>
<name>A0A0L8VCN9_9BACT</name>
<dbReference type="RefSeq" id="WP_157624450.1">
    <property type="nucleotide sequence ID" value="NZ_LGIA01000041.1"/>
</dbReference>
<keyword evidence="3" id="KW-1185">Reference proteome</keyword>
<evidence type="ECO:0000313" key="3">
    <source>
        <dbReference type="Proteomes" id="UP000036958"/>
    </source>
</evidence>
<proteinExistence type="predicted"/>
<dbReference type="Proteomes" id="UP000036958">
    <property type="component" value="Unassembled WGS sequence"/>
</dbReference>
<dbReference type="EMBL" id="LGIA01000041">
    <property type="protein sequence ID" value="KOH46219.1"/>
    <property type="molecule type" value="Genomic_DNA"/>
</dbReference>
<organism evidence="2 3">
    <name type="scientific">Sunxiuqinia dokdonensis</name>
    <dbReference type="NCBI Taxonomy" id="1409788"/>
    <lineage>
        <taxon>Bacteria</taxon>
        <taxon>Pseudomonadati</taxon>
        <taxon>Bacteroidota</taxon>
        <taxon>Bacteroidia</taxon>
        <taxon>Marinilabiliales</taxon>
        <taxon>Prolixibacteraceae</taxon>
        <taxon>Sunxiuqinia</taxon>
    </lineage>
</organism>